<reference evidence="1" key="1">
    <citation type="submission" date="2021-01" db="EMBL/GenBank/DDBJ databases">
        <authorList>
            <person name="Corre E."/>
            <person name="Pelletier E."/>
            <person name="Niang G."/>
            <person name="Scheremetjew M."/>
            <person name="Finn R."/>
            <person name="Kale V."/>
            <person name="Holt S."/>
            <person name="Cochrane G."/>
            <person name="Meng A."/>
            <person name="Brown T."/>
            <person name="Cohen L."/>
        </authorList>
    </citation>
    <scope>NUCLEOTIDE SEQUENCE</scope>
    <source>
        <strain evidence="1">NIES-2562</strain>
    </source>
</reference>
<evidence type="ECO:0000313" key="1">
    <source>
        <dbReference type="EMBL" id="CAE0254070.1"/>
    </source>
</evidence>
<protein>
    <submittedName>
        <fullName evidence="1">Uncharacterized protein</fullName>
    </submittedName>
</protein>
<accession>A0A7S3DDP6</accession>
<dbReference type="EMBL" id="HBIB01025060">
    <property type="protein sequence ID" value="CAE0254070.1"/>
    <property type="molecule type" value="Transcribed_RNA"/>
</dbReference>
<sequence length="123" mass="12466">MVDPDGNSNDELGRGGTSLSATGLVLAVASDSDDDKGDGSGTVSVWQRANNSISFADVIPTKLVDPDGNAFDSLGRSGPSLSANGLVLAAASFRDDNQGNESGSVLVWESICESGYTPPLCTG</sequence>
<gene>
    <name evidence="1" type="ORF">PBIL07802_LOCUS16312</name>
</gene>
<name>A0A7S3DDP6_9EUKA</name>
<organism evidence="1">
    <name type="scientific">Palpitomonas bilix</name>
    <dbReference type="NCBI Taxonomy" id="652834"/>
    <lineage>
        <taxon>Eukaryota</taxon>
        <taxon>Eukaryota incertae sedis</taxon>
    </lineage>
</organism>
<proteinExistence type="predicted"/>
<dbReference type="AlphaFoldDB" id="A0A7S3DDP6"/>